<keyword evidence="2" id="KW-0812">Transmembrane</keyword>
<keyword evidence="2" id="KW-1133">Transmembrane helix</keyword>
<keyword evidence="4" id="KW-1185">Reference proteome</keyword>
<accession>A0A1M5X7R1</accession>
<sequence length="74" mass="8791">MWRATLPNRQSIREREEEIKRSVDKKNEEEPFEFTKTDILAMIIAAFQILLPIMLIGVGVFALFTYLFTTYFMK</sequence>
<reference evidence="3 4" key="1">
    <citation type="submission" date="2016-11" db="EMBL/GenBank/DDBJ databases">
        <authorList>
            <person name="Jaros S."/>
            <person name="Januszkiewicz K."/>
            <person name="Wedrychowicz H."/>
        </authorList>
    </citation>
    <scope>NUCLEOTIDE SEQUENCE [LARGE SCALE GENOMIC DNA]</scope>
    <source>
        <strain evidence="3 4">DSM 13106</strain>
    </source>
</reference>
<dbReference type="EMBL" id="FQXR01000006">
    <property type="protein sequence ID" value="SHH95890.1"/>
    <property type="molecule type" value="Genomic_DNA"/>
</dbReference>
<evidence type="ECO:0000313" key="3">
    <source>
        <dbReference type="EMBL" id="SHH95890.1"/>
    </source>
</evidence>
<dbReference type="AlphaFoldDB" id="A0A1M5X7R1"/>
<feature type="compositionally biased region" description="Basic and acidic residues" evidence="1">
    <location>
        <begin position="11"/>
        <end position="29"/>
    </location>
</feature>
<dbReference type="STRING" id="1123281.SAMN02745180_01550"/>
<organism evidence="3 4">
    <name type="scientific">Sporanaerobacter acetigenes DSM 13106</name>
    <dbReference type="NCBI Taxonomy" id="1123281"/>
    <lineage>
        <taxon>Bacteria</taxon>
        <taxon>Bacillati</taxon>
        <taxon>Bacillota</taxon>
        <taxon>Tissierellia</taxon>
        <taxon>Tissierellales</taxon>
        <taxon>Sporanaerobacteraceae</taxon>
        <taxon>Sporanaerobacter</taxon>
    </lineage>
</organism>
<evidence type="ECO:0000256" key="2">
    <source>
        <dbReference type="SAM" id="Phobius"/>
    </source>
</evidence>
<proteinExistence type="predicted"/>
<evidence type="ECO:0000313" key="4">
    <source>
        <dbReference type="Proteomes" id="UP000184389"/>
    </source>
</evidence>
<keyword evidence="2" id="KW-0472">Membrane</keyword>
<name>A0A1M5X7R1_9FIRM</name>
<protein>
    <submittedName>
        <fullName evidence="3">Uncharacterized protein</fullName>
    </submittedName>
</protein>
<feature type="region of interest" description="Disordered" evidence="1">
    <location>
        <begin position="1"/>
        <end position="29"/>
    </location>
</feature>
<gene>
    <name evidence="3" type="ORF">SAMN02745180_01550</name>
</gene>
<feature type="transmembrane region" description="Helical" evidence="2">
    <location>
        <begin position="39"/>
        <end position="68"/>
    </location>
</feature>
<dbReference type="Proteomes" id="UP000184389">
    <property type="component" value="Unassembled WGS sequence"/>
</dbReference>
<evidence type="ECO:0000256" key="1">
    <source>
        <dbReference type="SAM" id="MobiDB-lite"/>
    </source>
</evidence>